<accession>A0A7G1I0U2</accession>
<dbReference type="InterPro" id="IPR051801">
    <property type="entry name" value="GH28_Enzymes"/>
</dbReference>
<proteinExistence type="inferred from homology"/>
<keyword evidence="2 4" id="KW-0378">Hydrolase</keyword>
<dbReference type="InterPro" id="IPR000743">
    <property type="entry name" value="Glyco_hydro_28"/>
</dbReference>
<keyword evidence="5" id="KW-0732">Signal</keyword>
<dbReference type="Pfam" id="PF00295">
    <property type="entry name" value="Glyco_hydro_28"/>
    <property type="match status" value="1"/>
</dbReference>
<dbReference type="KEGG" id="copr:Cop2CBH44_27170"/>
<dbReference type="GO" id="GO:0004650">
    <property type="term" value="F:polygalacturonase activity"/>
    <property type="evidence" value="ECO:0007669"/>
    <property type="project" value="InterPro"/>
</dbReference>
<comment type="similarity">
    <text evidence="1 4">Belongs to the glycosyl hydrolase 28 family.</text>
</comment>
<dbReference type="EMBL" id="AP023322">
    <property type="protein sequence ID" value="BCI64364.1"/>
    <property type="molecule type" value="Genomic_DNA"/>
</dbReference>
<evidence type="ECO:0000313" key="7">
    <source>
        <dbReference type="Proteomes" id="UP000594042"/>
    </source>
</evidence>
<protein>
    <submittedName>
        <fullName evidence="6">Exo-poly-alpha-D-galacturonosidase</fullName>
    </submittedName>
</protein>
<evidence type="ECO:0000256" key="3">
    <source>
        <dbReference type="ARBA" id="ARBA00023295"/>
    </source>
</evidence>
<dbReference type="InterPro" id="IPR011050">
    <property type="entry name" value="Pectin_lyase_fold/virulence"/>
</dbReference>
<dbReference type="GO" id="GO:0005975">
    <property type="term" value="P:carbohydrate metabolic process"/>
    <property type="evidence" value="ECO:0007669"/>
    <property type="project" value="InterPro"/>
</dbReference>
<dbReference type="SMART" id="SM00710">
    <property type="entry name" value="PbH1"/>
    <property type="match status" value="5"/>
</dbReference>
<evidence type="ECO:0000256" key="4">
    <source>
        <dbReference type="RuleBase" id="RU361169"/>
    </source>
</evidence>
<dbReference type="InterPro" id="IPR006626">
    <property type="entry name" value="PbH1"/>
</dbReference>
<feature type="signal peptide" evidence="5">
    <location>
        <begin position="1"/>
        <end position="19"/>
    </location>
</feature>
<dbReference type="PANTHER" id="PTHR31339:SF9">
    <property type="entry name" value="PLASMIN AND FIBRONECTIN-BINDING PROTEIN A"/>
    <property type="match status" value="1"/>
</dbReference>
<dbReference type="AlphaFoldDB" id="A0A7G1I0U2"/>
<keyword evidence="3 4" id="KW-0326">Glycosidase</keyword>
<evidence type="ECO:0000256" key="2">
    <source>
        <dbReference type="ARBA" id="ARBA00022801"/>
    </source>
</evidence>
<dbReference type="SUPFAM" id="SSF51126">
    <property type="entry name" value="Pectin lyase-like"/>
    <property type="match status" value="1"/>
</dbReference>
<keyword evidence="7" id="KW-1185">Reference proteome</keyword>
<dbReference type="RefSeq" id="WP_200755025.1">
    <property type="nucleotide sequence ID" value="NZ_AP023322.1"/>
</dbReference>
<name>A0A7G1I0U2_9BACT</name>
<evidence type="ECO:0000256" key="1">
    <source>
        <dbReference type="ARBA" id="ARBA00008834"/>
    </source>
</evidence>
<gene>
    <name evidence="6" type="ORF">Cop2CBH44_27170</name>
</gene>
<evidence type="ECO:0000313" key="6">
    <source>
        <dbReference type="EMBL" id="BCI64364.1"/>
    </source>
</evidence>
<dbReference type="Gene3D" id="2.160.20.10">
    <property type="entry name" value="Single-stranded right-handed beta-helix, Pectin lyase-like"/>
    <property type="match status" value="1"/>
</dbReference>
<evidence type="ECO:0000256" key="5">
    <source>
        <dbReference type="SAM" id="SignalP"/>
    </source>
</evidence>
<sequence>MKKVLLMSLLCLWGVGMQGADTSILDFGAHQNSVDNTKAIQAAIDSCALTGGGTVHIPDGTYLTSTIFLKSNVHLYLHGGSILKGVTDPKAYQGKAVVVGENIRNASVRGEGCIDGQGNHQNFQFGDDKGRRPHVILFERCQNVQVKDVFLYNSASWTLRCSNSDGIRINSIKIYSHGNHNCDGIDINSRNVVISDCIIDCDDDGICFKTDAPGFDVEHVTVSNCVISSNCNGIKFGTGSFNAFRNISVSNCVIRKASENNIRTWSKMLRGISADTTVISGIALEVVDGGIMDRVVINNISMQDIQTPIFIRLGNRRGNGVLKNVTISNIVAENESLITSSITGIPGHYVENVTLRDITFTYTGGADEKDASIVVPEKISEYPENRMFGPVLPAYGLYVRHVKNLTIENIQCRVRKPDYRPAFIFDDVHNASLNNFQADVSLGKSPIIRIDNSSDILLSRFRATDNVPLFLKVNGADSQRIDIRDNDFDKIKRKVEYDKKVKKSEILGL</sequence>
<dbReference type="Proteomes" id="UP000594042">
    <property type="component" value="Chromosome"/>
</dbReference>
<dbReference type="PANTHER" id="PTHR31339">
    <property type="entry name" value="PECTIN LYASE-RELATED"/>
    <property type="match status" value="1"/>
</dbReference>
<organism evidence="6 7">
    <name type="scientific">Coprobacter secundus subsp. similis</name>
    <dbReference type="NCBI Taxonomy" id="2751153"/>
    <lineage>
        <taxon>Bacteria</taxon>
        <taxon>Pseudomonadati</taxon>
        <taxon>Bacteroidota</taxon>
        <taxon>Bacteroidia</taxon>
        <taxon>Bacteroidales</taxon>
        <taxon>Barnesiellaceae</taxon>
        <taxon>Coprobacter</taxon>
    </lineage>
</organism>
<reference evidence="7" key="1">
    <citation type="submission" date="2020-07" db="EMBL/GenBank/DDBJ databases">
        <title>Complete genome sequencing of Coprobacter sp. strain 2CBH44.</title>
        <authorList>
            <person name="Sakamoto M."/>
            <person name="Murakami T."/>
            <person name="Mori H."/>
        </authorList>
    </citation>
    <scope>NUCLEOTIDE SEQUENCE [LARGE SCALE GENOMIC DNA]</scope>
    <source>
        <strain evidence="7">2CBH44</strain>
    </source>
</reference>
<dbReference type="InterPro" id="IPR012334">
    <property type="entry name" value="Pectin_lyas_fold"/>
</dbReference>
<feature type="chain" id="PRO_5028878810" evidence="5">
    <location>
        <begin position="20"/>
        <end position="509"/>
    </location>
</feature>